<accession>A0A1G8C770</accession>
<dbReference type="Pfam" id="PF00528">
    <property type="entry name" value="BPD_transp_1"/>
    <property type="match status" value="1"/>
</dbReference>
<evidence type="ECO:0000256" key="8">
    <source>
        <dbReference type="SAM" id="MobiDB-lite"/>
    </source>
</evidence>
<evidence type="ECO:0000313" key="11">
    <source>
        <dbReference type="Proteomes" id="UP000198822"/>
    </source>
</evidence>
<keyword evidence="11" id="KW-1185">Reference proteome</keyword>
<dbReference type="Pfam" id="PF12911">
    <property type="entry name" value="OppC_N"/>
    <property type="match status" value="1"/>
</dbReference>
<dbReference type="CDD" id="cd06261">
    <property type="entry name" value="TM_PBP2"/>
    <property type="match status" value="1"/>
</dbReference>
<keyword evidence="4 7" id="KW-0812">Transmembrane</keyword>
<dbReference type="InterPro" id="IPR000515">
    <property type="entry name" value="MetI-like"/>
</dbReference>
<evidence type="ECO:0000256" key="4">
    <source>
        <dbReference type="ARBA" id="ARBA00022692"/>
    </source>
</evidence>
<feature type="domain" description="ABC transmembrane type-1" evidence="9">
    <location>
        <begin position="96"/>
        <end position="283"/>
    </location>
</feature>
<evidence type="ECO:0000256" key="6">
    <source>
        <dbReference type="ARBA" id="ARBA00023136"/>
    </source>
</evidence>
<evidence type="ECO:0000256" key="2">
    <source>
        <dbReference type="ARBA" id="ARBA00022448"/>
    </source>
</evidence>
<dbReference type="InterPro" id="IPR035906">
    <property type="entry name" value="MetI-like_sf"/>
</dbReference>
<feature type="transmembrane region" description="Helical" evidence="7">
    <location>
        <begin position="262"/>
        <end position="286"/>
    </location>
</feature>
<organism evidence="10 11">
    <name type="scientific">Agrococcus jejuensis</name>
    <dbReference type="NCBI Taxonomy" id="399736"/>
    <lineage>
        <taxon>Bacteria</taxon>
        <taxon>Bacillati</taxon>
        <taxon>Actinomycetota</taxon>
        <taxon>Actinomycetes</taxon>
        <taxon>Micrococcales</taxon>
        <taxon>Microbacteriaceae</taxon>
        <taxon>Agrococcus</taxon>
    </lineage>
</organism>
<evidence type="ECO:0000256" key="7">
    <source>
        <dbReference type="RuleBase" id="RU363032"/>
    </source>
</evidence>
<evidence type="ECO:0000259" key="9">
    <source>
        <dbReference type="PROSITE" id="PS50928"/>
    </source>
</evidence>
<feature type="transmembrane region" description="Helical" evidence="7">
    <location>
        <begin position="127"/>
        <end position="148"/>
    </location>
</feature>
<dbReference type="EMBL" id="LT629695">
    <property type="protein sequence ID" value="SDH41265.1"/>
    <property type="molecule type" value="Genomic_DNA"/>
</dbReference>
<feature type="transmembrane region" description="Helical" evidence="7">
    <location>
        <begin position="209"/>
        <end position="234"/>
    </location>
</feature>
<dbReference type="PROSITE" id="PS50928">
    <property type="entry name" value="ABC_TM1"/>
    <property type="match status" value="1"/>
</dbReference>
<dbReference type="SUPFAM" id="SSF161098">
    <property type="entry name" value="MetI-like"/>
    <property type="match status" value="1"/>
</dbReference>
<comment type="similarity">
    <text evidence="7">Belongs to the binding-protein-dependent transport system permease family.</text>
</comment>
<comment type="subcellular location">
    <subcellularLocation>
        <location evidence="1 7">Cell membrane</location>
        <topology evidence="1 7">Multi-pass membrane protein</topology>
    </subcellularLocation>
</comment>
<dbReference type="InterPro" id="IPR050366">
    <property type="entry name" value="BP-dependent_transpt_permease"/>
</dbReference>
<dbReference type="GO" id="GO:0005886">
    <property type="term" value="C:plasma membrane"/>
    <property type="evidence" value="ECO:0007669"/>
    <property type="project" value="UniProtKB-SubCell"/>
</dbReference>
<proteinExistence type="inferred from homology"/>
<feature type="transmembrane region" description="Helical" evidence="7">
    <location>
        <begin position="154"/>
        <end position="174"/>
    </location>
</feature>
<dbReference type="InterPro" id="IPR025966">
    <property type="entry name" value="OppC_N"/>
</dbReference>
<dbReference type="AlphaFoldDB" id="A0A1G8C770"/>
<dbReference type="PANTHER" id="PTHR43386:SF1">
    <property type="entry name" value="D,D-DIPEPTIDE TRANSPORT SYSTEM PERMEASE PROTEIN DDPC-RELATED"/>
    <property type="match status" value="1"/>
</dbReference>
<sequence length="384" mass="39164">MVMPQSTAAQAATPAPPRRAGNGLALLLHNRKAMAGLIMLALFTLMAVLGPIVAPYDPSATGPDSLQPPSPAHLLGTTNLGEDILSQLLVGARGVALVALISGVIATVMAVLVGVTAGYLSGAADDVLSALTNVFLVLPGLPLVIIVASQVGGSTLLIAVVIAITGWAWGARVLRAQTLSLRRRDFVLAAKASGESTWRIIVVEMLPNLMALIASSFVGTVTAAVLAQITLAFIGVTSISDWNWGTILFWAQSNQALARGAWWWFVPAGLAIALLGTALALLNFGIDEIVNPRLRSAADTARALRRRGLKVRATQAAVVSTADLGDGVGSADPEDVDAGAGEGVDAGGGARSGDPGTPPAASRPREGEAATSDAGESSDDASRP</sequence>
<evidence type="ECO:0000256" key="5">
    <source>
        <dbReference type="ARBA" id="ARBA00022989"/>
    </source>
</evidence>
<evidence type="ECO:0000256" key="1">
    <source>
        <dbReference type="ARBA" id="ARBA00004651"/>
    </source>
</evidence>
<name>A0A1G8C770_9MICO</name>
<keyword evidence="6 7" id="KW-0472">Membrane</keyword>
<dbReference type="STRING" id="399736.SAMN04489720_1188"/>
<dbReference type="RefSeq" id="WP_092503316.1">
    <property type="nucleotide sequence ID" value="NZ_LT629695.1"/>
</dbReference>
<dbReference type="Proteomes" id="UP000198822">
    <property type="component" value="Chromosome I"/>
</dbReference>
<feature type="transmembrane region" description="Helical" evidence="7">
    <location>
        <begin position="33"/>
        <end position="54"/>
    </location>
</feature>
<reference evidence="11" key="1">
    <citation type="submission" date="2016-10" db="EMBL/GenBank/DDBJ databases">
        <authorList>
            <person name="Varghese N."/>
            <person name="Submissions S."/>
        </authorList>
    </citation>
    <scope>NUCLEOTIDE SEQUENCE [LARGE SCALE GENOMIC DNA]</scope>
    <source>
        <strain evidence="11">DSM 22002</strain>
    </source>
</reference>
<feature type="compositionally biased region" description="Gly residues" evidence="8">
    <location>
        <begin position="340"/>
        <end position="351"/>
    </location>
</feature>
<keyword evidence="2 7" id="KW-0813">Transport</keyword>
<dbReference type="OrthoDB" id="6637947at2"/>
<feature type="region of interest" description="Disordered" evidence="8">
    <location>
        <begin position="324"/>
        <end position="384"/>
    </location>
</feature>
<dbReference type="PANTHER" id="PTHR43386">
    <property type="entry name" value="OLIGOPEPTIDE TRANSPORT SYSTEM PERMEASE PROTEIN APPC"/>
    <property type="match status" value="1"/>
</dbReference>
<dbReference type="GO" id="GO:0071916">
    <property type="term" value="F:dipeptide transmembrane transporter activity"/>
    <property type="evidence" value="ECO:0007669"/>
    <property type="project" value="TreeGrafter"/>
</dbReference>
<evidence type="ECO:0000313" key="10">
    <source>
        <dbReference type="EMBL" id="SDH41265.1"/>
    </source>
</evidence>
<gene>
    <name evidence="10" type="ORF">SAMN04489720_1188</name>
</gene>
<keyword evidence="5 7" id="KW-1133">Transmembrane helix</keyword>
<keyword evidence="3" id="KW-1003">Cell membrane</keyword>
<protein>
    <submittedName>
        <fullName evidence="10">Peptide/nickel transport system permease protein</fullName>
    </submittedName>
</protein>
<dbReference type="Gene3D" id="1.10.3720.10">
    <property type="entry name" value="MetI-like"/>
    <property type="match status" value="1"/>
</dbReference>
<evidence type="ECO:0000256" key="3">
    <source>
        <dbReference type="ARBA" id="ARBA00022475"/>
    </source>
</evidence>
<feature type="transmembrane region" description="Helical" evidence="7">
    <location>
        <begin position="95"/>
        <end position="120"/>
    </location>
</feature>